<evidence type="ECO:0000256" key="5">
    <source>
        <dbReference type="SAM" id="Phobius"/>
    </source>
</evidence>
<keyword evidence="4" id="KW-0275">Fatty acid biosynthesis</keyword>
<dbReference type="CDD" id="cd03506">
    <property type="entry name" value="Delta6-FADS-like"/>
    <property type="match status" value="1"/>
</dbReference>
<evidence type="ECO:0000256" key="1">
    <source>
        <dbReference type="ARBA" id="ARBA00005105"/>
    </source>
</evidence>
<dbReference type="InterPro" id="IPR005804">
    <property type="entry name" value="FA_desaturase_dom"/>
</dbReference>
<feature type="transmembrane region" description="Helical" evidence="5">
    <location>
        <begin position="236"/>
        <end position="255"/>
    </location>
</feature>
<evidence type="ECO:0000256" key="4">
    <source>
        <dbReference type="ARBA" id="ARBA00023160"/>
    </source>
</evidence>
<keyword evidence="5" id="KW-0812">Transmembrane</keyword>
<keyword evidence="5" id="KW-0472">Membrane</keyword>
<feature type="transmembrane region" description="Helical" evidence="5">
    <location>
        <begin position="292"/>
        <end position="310"/>
    </location>
</feature>
<dbReference type="PROSITE" id="PS50255">
    <property type="entry name" value="CYTOCHROME_B5_2"/>
    <property type="match status" value="1"/>
</dbReference>
<evidence type="ECO:0000313" key="7">
    <source>
        <dbReference type="EMBL" id="CAK8689516.1"/>
    </source>
</evidence>
<dbReference type="PANTHER" id="PTHR19353">
    <property type="entry name" value="FATTY ACID DESATURASE 2"/>
    <property type="match status" value="1"/>
</dbReference>
<dbReference type="SMART" id="SM01117">
    <property type="entry name" value="Cyt-b5"/>
    <property type="match status" value="1"/>
</dbReference>
<gene>
    <name evidence="7" type="ORF">CVLEPA_LOCUS21509</name>
</gene>
<feature type="domain" description="Cytochrome b5 heme-binding" evidence="6">
    <location>
        <begin position="1"/>
        <end position="80"/>
    </location>
</feature>
<protein>
    <recommendedName>
        <fullName evidence="6">Cytochrome b5 heme-binding domain-containing protein</fullName>
    </recommendedName>
</protein>
<comment type="pathway">
    <text evidence="1">Lipid metabolism; polyunsaturated fatty acid biosynthesis.</text>
</comment>
<proteinExistence type="predicted"/>
<keyword evidence="8" id="KW-1185">Reference proteome</keyword>
<comment type="caution">
    <text evidence="7">The sequence shown here is derived from an EMBL/GenBank/DDBJ whole genome shotgun (WGS) entry which is preliminary data.</text>
</comment>
<keyword evidence="4" id="KW-0443">Lipid metabolism</keyword>
<dbReference type="Pfam" id="PF00173">
    <property type="entry name" value="Cyt-b5"/>
    <property type="match status" value="1"/>
</dbReference>
<dbReference type="Gene3D" id="3.10.120.10">
    <property type="entry name" value="Cytochrome b5-like heme/steroid binding domain"/>
    <property type="match status" value="1"/>
</dbReference>
<dbReference type="Proteomes" id="UP001642483">
    <property type="component" value="Unassembled WGS sequence"/>
</dbReference>
<evidence type="ECO:0000313" key="8">
    <source>
        <dbReference type="Proteomes" id="UP001642483"/>
    </source>
</evidence>
<dbReference type="EMBL" id="CAWYQH010000108">
    <property type="protein sequence ID" value="CAK8689516.1"/>
    <property type="molecule type" value="Genomic_DNA"/>
</dbReference>
<dbReference type="InterPro" id="IPR036400">
    <property type="entry name" value="Cyt_B5-like_heme/steroid_sf"/>
</dbReference>
<name>A0ABP0GCK4_CLALP</name>
<keyword evidence="2" id="KW-0444">Lipid biosynthesis</keyword>
<dbReference type="InterPro" id="IPR012171">
    <property type="entry name" value="Fatty_acid_desaturase"/>
</dbReference>
<evidence type="ECO:0000256" key="2">
    <source>
        <dbReference type="ARBA" id="ARBA00022516"/>
    </source>
</evidence>
<organism evidence="7 8">
    <name type="scientific">Clavelina lepadiformis</name>
    <name type="common">Light-bulb sea squirt</name>
    <name type="synonym">Ascidia lepadiformis</name>
    <dbReference type="NCBI Taxonomy" id="159417"/>
    <lineage>
        <taxon>Eukaryota</taxon>
        <taxon>Metazoa</taxon>
        <taxon>Chordata</taxon>
        <taxon>Tunicata</taxon>
        <taxon>Ascidiacea</taxon>
        <taxon>Aplousobranchia</taxon>
        <taxon>Clavelinidae</taxon>
        <taxon>Clavelina</taxon>
    </lineage>
</organism>
<keyword evidence="5" id="KW-1133">Transmembrane helix</keyword>
<reference evidence="7 8" key="1">
    <citation type="submission" date="2024-02" db="EMBL/GenBank/DDBJ databases">
        <authorList>
            <person name="Daric V."/>
            <person name="Darras S."/>
        </authorList>
    </citation>
    <scope>NUCLEOTIDE SEQUENCE [LARGE SCALE GENOMIC DNA]</scope>
</reference>
<evidence type="ECO:0000256" key="3">
    <source>
        <dbReference type="ARBA" id="ARBA00022832"/>
    </source>
</evidence>
<evidence type="ECO:0000259" key="6">
    <source>
        <dbReference type="PROSITE" id="PS50255"/>
    </source>
</evidence>
<sequence length="417" mass="49301">MAKKSKSLAIENEDNNKKLIGYRGRWYDVSNFTDYHPGGNVIEKFVGHDATCVIDSMHKHNVLEKRTPVGCYSLSLGNFDRCMNDLEHKFRTEGYYDNSFRWYVRKSITTLLIIVLVFCLVVSGAADENIFCVILTGVFLALFWQQSGMLMHDFMHTQFFQHRLWDEKVGVFFGTVCFGISARWWKDEHIIHHAFTNTVEPEENFVDPQAMEALWAQNVLLFPFHTAPWQAFFVKIQHWIFVPITVGLGRIGIIVDSFREEKRLDVWAALLAHWIWVVLLLSYFTSWQKIVFVYWCGCIGEGILHVQLLLNHYSKRFYTMSEKRNEEYYRSMFDCNLNITCPWWMDWLHGGLNFHHEHHSFPRLPRDRLREASVHIKQICSKNNVHYDECCFTVAFCRTIYNLSIVSDKFRKMLKND</sequence>
<accession>A0ABP0GCK4</accession>
<dbReference type="PIRSF" id="PIRSF015921">
    <property type="entry name" value="FA_sphinglp_des"/>
    <property type="match status" value="1"/>
</dbReference>
<feature type="transmembrane region" description="Helical" evidence="5">
    <location>
        <begin position="111"/>
        <end position="144"/>
    </location>
</feature>
<dbReference type="PANTHER" id="PTHR19353:SF82">
    <property type="entry name" value="CYTOCHROME B5 HEME-BINDING DOMAIN-CONTAINING PROTEIN"/>
    <property type="match status" value="1"/>
</dbReference>
<dbReference type="InterPro" id="IPR001199">
    <property type="entry name" value="Cyt_B5-like_heme/steroid-bd"/>
</dbReference>
<keyword evidence="3" id="KW-0276">Fatty acid metabolism</keyword>
<dbReference type="Pfam" id="PF00487">
    <property type="entry name" value="FA_desaturase"/>
    <property type="match status" value="1"/>
</dbReference>
<feature type="transmembrane region" description="Helical" evidence="5">
    <location>
        <begin position="267"/>
        <end position="286"/>
    </location>
</feature>
<dbReference type="SUPFAM" id="SSF55856">
    <property type="entry name" value="Cytochrome b5-like heme/steroid binding domain"/>
    <property type="match status" value="1"/>
</dbReference>